<dbReference type="EMBL" id="CP079216">
    <property type="protein sequence ID" value="QXT63624.1"/>
    <property type="molecule type" value="Genomic_DNA"/>
</dbReference>
<keyword evidence="1" id="KW-0812">Transmembrane</keyword>
<dbReference type="PANTHER" id="PTHR37305:SF1">
    <property type="entry name" value="MEMBRANE PROTEIN"/>
    <property type="match status" value="1"/>
</dbReference>
<sequence>MNAAVLGRGLTEGWRGMLITAGSVAAMLALALWMYQDIDLGIYQAMPEAIRAVMGIPADADASMMAYNEMLGAIGGLAFTGVAIAIGARAVAGEEADRTLSVVLSAPVSRAAFAASKAVAMFAVILVAGTLIYGLAELAPVLVGVDKGEAHVLAVMIHLTACGAFHGALAFAIGAATGRRSVASGVAAFVMAAGWLGNGLLPMWREGAADWIPWTWFNGSKPLVNGVDGGHLALLLGGAVLLVVLGALVFARRELRLQQSGGALLSRLQANPMVAKVLAPTAAGSSFFGIAMASQAVLLSYVVLILVLLGVSMPAMWNVLEDTMAAFAQSFPESMGALFGGGDLTSPGGFLHMEIFGLMAPICVILVAVAAASGGLAGEEGARRLALLLAAPMRRAGVYATVATVMMVKSAIVAATFFLGMWGGLALARIDGVRLGDLAWACVLLMLLGWCFGALALALGGATGRSKVAVWGSTAVGVVTYFAYTMLLAVGKENHGWFSPFRAYLYGPPLQEGIVWWQPVWLVAATAVLLAVGLPLFLRRDLRLN</sequence>
<evidence type="ECO:0000313" key="3">
    <source>
        <dbReference type="Proteomes" id="UP000824504"/>
    </source>
</evidence>
<keyword evidence="1" id="KW-0472">Membrane</keyword>
<feature type="transmembrane region" description="Helical" evidence="1">
    <location>
        <begin position="355"/>
        <end position="377"/>
    </location>
</feature>
<feature type="transmembrane region" description="Helical" evidence="1">
    <location>
        <begin position="468"/>
        <end position="490"/>
    </location>
</feature>
<gene>
    <name evidence="2" type="ORF">KDB89_03870</name>
</gene>
<feature type="transmembrane region" description="Helical" evidence="1">
    <location>
        <begin position="296"/>
        <end position="317"/>
    </location>
</feature>
<dbReference type="Proteomes" id="UP000824504">
    <property type="component" value="Chromosome"/>
</dbReference>
<feature type="transmembrane region" description="Helical" evidence="1">
    <location>
        <begin position="155"/>
        <end position="175"/>
    </location>
</feature>
<feature type="transmembrane region" description="Helical" evidence="1">
    <location>
        <begin position="182"/>
        <end position="204"/>
    </location>
</feature>
<accession>A0ABX8SL07</accession>
<feature type="transmembrane region" description="Helical" evidence="1">
    <location>
        <begin position="16"/>
        <end position="35"/>
    </location>
</feature>
<evidence type="ECO:0000313" key="2">
    <source>
        <dbReference type="EMBL" id="QXT63624.1"/>
    </source>
</evidence>
<evidence type="ECO:0000256" key="1">
    <source>
        <dbReference type="SAM" id="Phobius"/>
    </source>
</evidence>
<protein>
    <submittedName>
        <fullName evidence="2">ABC transporter permease</fullName>
    </submittedName>
</protein>
<feature type="transmembrane region" description="Helical" evidence="1">
    <location>
        <begin position="70"/>
        <end position="92"/>
    </location>
</feature>
<feature type="transmembrane region" description="Helical" evidence="1">
    <location>
        <begin position="232"/>
        <end position="251"/>
    </location>
</feature>
<keyword evidence="1" id="KW-1133">Transmembrane helix</keyword>
<reference evidence="2 3" key="1">
    <citation type="submission" date="2021-07" db="EMBL/GenBank/DDBJ databases">
        <title>complete genome sequencing of Tessaracoccus sp.J1M15.</title>
        <authorList>
            <person name="Bae J.-W."/>
            <person name="Kim D.-y."/>
        </authorList>
    </citation>
    <scope>NUCLEOTIDE SEQUENCE [LARGE SCALE GENOMIC DNA]</scope>
    <source>
        <strain evidence="2 3">J1M15</strain>
    </source>
</reference>
<feature type="transmembrane region" description="Helical" evidence="1">
    <location>
        <begin position="438"/>
        <end position="461"/>
    </location>
</feature>
<name>A0ABX8SL07_9ACTN</name>
<dbReference type="Pfam" id="PF12679">
    <property type="entry name" value="ABC2_membrane_2"/>
    <property type="match status" value="2"/>
</dbReference>
<feature type="transmembrane region" description="Helical" evidence="1">
    <location>
        <begin position="113"/>
        <end position="135"/>
    </location>
</feature>
<keyword evidence="3" id="KW-1185">Reference proteome</keyword>
<feature type="transmembrane region" description="Helical" evidence="1">
    <location>
        <begin position="514"/>
        <end position="538"/>
    </location>
</feature>
<feature type="transmembrane region" description="Helical" evidence="1">
    <location>
        <begin position="398"/>
        <end position="418"/>
    </location>
</feature>
<organism evidence="2 3">
    <name type="scientific">Tessaracoccus palaemonis</name>
    <dbReference type="NCBI Taxonomy" id="2829499"/>
    <lineage>
        <taxon>Bacteria</taxon>
        <taxon>Bacillati</taxon>
        <taxon>Actinomycetota</taxon>
        <taxon>Actinomycetes</taxon>
        <taxon>Propionibacteriales</taxon>
        <taxon>Propionibacteriaceae</taxon>
        <taxon>Tessaracoccus</taxon>
    </lineage>
</organism>
<dbReference type="RefSeq" id="WP_219083552.1">
    <property type="nucleotide sequence ID" value="NZ_CP079216.1"/>
</dbReference>
<dbReference type="PANTHER" id="PTHR37305">
    <property type="entry name" value="INTEGRAL MEMBRANE PROTEIN-RELATED"/>
    <property type="match status" value="1"/>
</dbReference>
<proteinExistence type="predicted"/>